<feature type="domain" description="Dehydrogenase E1 component" evidence="9">
    <location>
        <begin position="142"/>
        <end position="253"/>
    </location>
</feature>
<dbReference type="InterPro" id="IPR001017">
    <property type="entry name" value="DH_E1"/>
</dbReference>
<dbReference type="InterPro" id="IPR029061">
    <property type="entry name" value="THDP-binding"/>
</dbReference>
<evidence type="ECO:0000256" key="2">
    <source>
        <dbReference type="ARBA" id="ARBA00022946"/>
    </source>
</evidence>
<protein>
    <recommendedName>
        <fullName evidence="7">2-oxoisovalerate dehydrogenase subunit alpha</fullName>
        <ecNumber evidence="7">1.2.4.4</ecNumber>
    </recommendedName>
    <alternativeName>
        <fullName evidence="7">Branched-chain alpha-keto acid dehydrogenase E1 component alpha chain</fullName>
    </alternativeName>
</protein>
<evidence type="ECO:0000256" key="6">
    <source>
        <dbReference type="ARBA" id="ARBA00051764"/>
    </source>
</evidence>
<dbReference type="Proteomes" id="UP000694720">
    <property type="component" value="Unplaced"/>
</dbReference>
<keyword evidence="2" id="KW-0809">Transit peptide</keyword>
<dbReference type="PANTHER" id="PTHR43380">
    <property type="entry name" value="2-OXOISOVALERATE DEHYDROGENASE SUBUNIT ALPHA, MITOCHONDRIAL"/>
    <property type="match status" value="1"/>
</dbReference>
<dbReference type="Ensembl" id="ENSSSCT00035053259.1">
    <property type="protein sequence ID" value="ENSSSCP00035021404.1"/>
    <property type="gene ID" value="ENSSSCG00035040087.1"/>
</dbReference>
<evidence type="ECO:0000256" key="7">
    <source>
        <dbReference type="RuleBase" id="RU365014"/>
    </source>
</evidence>
<comment type="similarity">
    <text evidence="1 7">Belongs to the BCKDHA family.</text>
</comment>
<dbReference type="Pfam" id="PF00676">
    <property type="entry name" value="E1_dh"/>
    <property type="match status" value="2"/>
</dbReference>
<name>A0A8D0ZSS7_PIG</name>
<dbReference type="InterPro" id="IPR050771">
    <property type="entry name" value="Alpha-ketoacid_DH_E1_comp"/>
</dbReference>
<comment type="catalytic activity">
    <reaction evidence="6">
        <text>N(6)-[(R)-lipoyl]-L-lysyl-[protein] + 3-methyl-2-oxobutanoate + H(+) = N(6)-[(R)-S(8)-2-methylpropanoyldihydrolipoyl]-L-lysyl-[protein] + CO2</text>
        <dbReference type="Rhea" id="RHEA:13457"/>
        <dbReference type="Rhea" id="RHEA-COMP:10474"/>
        <dbReference type="Rhea" id="RHEA-COMP:10497"/>
        <dbReference type="ChEBI" id="CHEBI:11851"/>
        <dbReference type="ChEBI" id="CHEBI:15378"/>
        <dbReference type="ChEBI" id="CHEBI:16526"/>
        <dbReference type="ChEBI" id="CHEBI:83099"/>
        <dbReference type="ChEBI" id="CHEBI:83142"/>
        <dbReference type="EC" id="1.2.4.4"/>
    </reaction>
    <physiologicalReaction direction="left-to-right" evidence="6">
        <dbReference type="Rhea" id="RHEA:13458"/>
    </physiologicalReaction>
</comment>
<dbReference type="PANTHER" id="PTHR43380:SF1">
    <property type="entry name" value="2-OXOISOVALERATE DEHYDROGENASE SUBUNIT ALPHA, MITOCHONDRIAL"/>
    <property type="match status" value="1"/>
</dbReference>
<sequence length="447" mass="51062">MDSPSLRELQQPLLVHVGGEPPVQKPGEPEPEPPFGEMVLAESLKGWQFLSPSLSSVSAGLGEPGPPDLEHPQRQQQQQHFSSLDDKPQFPGASAEFIDKLEFIQPNVISGIPIYRVMDRQGQIINPSEDPHLPQEKVLKFYKSMTLLNTMDRILYESQRQGRISFYMTNYGEEGTHVGSAAALDNTDLVFGQYREAGVLMYRDYPLELFMAQCYSNVSDLGKGRQMPVHYGCRERHFVTISSPLATQIPQGENLCPPGRHRPTALPCRGPGPPPLLPEASWWAPWSERWSGLHLRGPPRLGPWQEDSAGVLTLLGWLKWARSRSQTPTFVPALIGHHSTSDDSSAYRSVDEVSYWDKQDHPISRLRHYLQSRGWWDDEQEKAWRKQSRKKVMEAFQQAERKLKPNPNLLFSDVYQEMPAQLRKQQESLARHLQTYGEHYPLDHFEK</sequence>
<reference evidence="10" key="1">
    <citation type="submission" date="2025-08" db="UniProtKB">
        <authorList>
            <consortium name="Ensembl"/>
        </authorList>
    </citation>
    <scope>IDENTIFICATION</scope>
</reference>
<proteinExistence type="inferred from homology"/>
<organism evidence="10 11">
    <name type="scientific">Sus scrofa</name>
    <name type="common">Pig</name>
    <dbReference type="NCBI Taxonomy" id="9823"/>
    <lineage>
        <taxon>Eukaryota</taxon>
        <taxon>Metazoa</taxon>
        <taxon>Chordata</taxon>
        <taxon>Craniata</taxon>
        <taxon>Vertebrata</taxon>
        <taxon>Euteleostomi</taxon>
        <taxon>Mammalia</taxon>
        <taxon>Eutheria</taxon>
        <taxon>Laurasiatheria</taxon>
        <taxon>Artiodactyla</taxon>
        <taxon>Suina</taxon>
        <taxon>Suidae</taxon>
        <taxon>Sus</taxon>
    </lineage>
</organism>
<accession>A0A8D0ZSS7</accession>
<evidence type="ECO:0000256" key="1">
    <source>
        <dbReference type="ARBA" id="ARBA00008646"/>
    </source>
</evidence>
<evidence type="ECO:0000256" key="5">
    <source>
        <dbReference type="ARBA" id="ARBA00047149"/>
    </source>
</evidence>
<feature type="region of interest" description="Disordered" evidence="8">
    <location>
        <begin position="55"/>
        <end position="89"/>
    </location>
</feature>
<keyword evidence="3 7" id="KW-0560">Oxidoreductase</keyword>
<dbReference type="AlphaFoldDB" id="A0A8D0ZSS7"/>
<keyword evidence="7" id="KW-0786">Thiamine pyrophosphate</keyword>
<gene>
    <name evidence="10" type="primary">TMEM91</name>
</gene>
<evidence type="ECO:0000256" key="3">
    <source>
        <dbReference type="ARBA" id="ARBA00023002"/>
    </source>
</evidence>
<feature type="region of interest" description="Disordered" evidence="8">
    <location>
        <begin position="1"/>
        <end position="38"/>
    </location>
</feature>
<dbReference type="GO" id="GO:0003863">
    <property type="term" value="F:branched-chain 2-oxo acid dehydrogenase activity"/>
    <property type="evidence" value="ECO:0007669"/>
    <property type="project" value="UniProtKB-EC"/>
</dbReference>
<comment type="cofactor">
    <cofactor evidence="7">
        <name>thiamine diphosphate</name>
        <dbReference type="ChEBI" id="CHEBI:58937"/>
    </cofactor>
</comment>
<evidence type="ECO:0000259" key="9">
    <source>
        <dbReference type="Pfam" id="PF00676"/>
    </source>
</evidence>
<dbReference type="EC" id="1.2.4.4" evidence="7"/>
<evidence type="ECO:0000256" key="8">
    <source>
        <dbReference type="SAM" id="MobiDB-lite"/>
    </source>
</evidence>
<evidence type="ECO:0000313" key="10">
    <source>
        <dbReference type="Ensembl" id="ENSSSCP00035021404.1"/>
    </source>
</evidence>
<feature type="domain" description="Dehydrogenase E1 component" evidence="9">
    <location>
        <begin position="335"/>
        <end position="407"/>
    </location>
</feature>
<dbReference type="Gene3D" id="3.40.50.970">
    <property type="match status" value="2"/>
</dbReference>
<dbReference type="SUPFAM" id="SSF52518">
    <property type="entry name" value="Thiamin diphosphate-binding fold (THDP-binding)"/>
    <property type="match status" value="2"/>
</dbReference>
<evidence type="ECO:0000256" key="4">
    <source>
        <dbReference type="ARBA" id="ARBA00037052"/>
    </source>
</evidence>
<comment type="subunit">
    <text evidence="5">Heterotetramer of 2 alpha/BCKDHA and 2 beta chains/BCKDHB that forms the branched-chain alpha-keto acid decarboxylase (E1) component of the BCKD complex. The branched-chain alpha-ketoacid dehydrogenase is a large complex composed of three major building blocks E1, E2 and E3. It is organized around E2, a 24-meric cubic core composed of DBT, to which are associated 6 to 12 copies of E1, and approximately 6 copies of the dehydrogenase E3, a DLD dimer. Interacts with PPM1K.</text>
</comment>
<evidence type="ECO:0000313" key="11">
    <source>
        <dbReference type="Proteomes" id="UP000694720"/>
    </source>
</evidence>
<comment type="function">
    <text evidence="4 7">Together with BCKDHB forms the heterotetrameric E1 subunit of the mitochondrial branched-chain alpha-ketoacid dehydrogenase (BCKD) complex. The BCKD complex catalyzes the multi-step oxidative decarboxylation of alpha-ketoacids derived from the branched-chain amino-acids valine, leucine and isoleucine producing CO2 and acyl-CoA which is subsequently utilized to produce energy. The E1 subunit catalyzes the first step with the decarboxylation of the alpha-ketoacid forming an enzyme-product intermediate. A reductive acylation mediated by the lipoylamide cofactor of E2 extracts the acyl group from the E1 active site for the next step of the reaction.</text>
</comment>